<organism evidence="1 2">
    <name type="scientific">Mucilaginibacter agri</name>
    <dbReference type="NCBI Taxonomy" id="2695265"/>
    <lineage>
        <taxon>Bacteria</taxon>
        <taxon>Pseudomonadati</taxon>
        <taxon>Bacteroidota</taxon>
        <taxon>Sphingobacteriia</taxon>
        <taxon>Sphingobacteriales</taxon>
        <taxon>Sphingobacteriaceae</taxon>
        <taxon>Mucilaginibacter</taxon>
    </lineage>
</organism>
<sequence>MSAFKKPIITSLTVLNHKKSMGAPDYMHAVVSQTETTKSPVPIKHAPTLQVVDEQPVSEQFSITFSYAQQLHRTKVLRVGSGYRKPSYLYKVALNSRLSSDAKMCWLQQTPQGWNTLLGNIDVKLLKAITSAIETME</sequence>
<dbReference type="EMBL" id="WWEO01000039">
    <property type="protein sequence ID" value="NCD68736.1"/>
    <property type="molecule type" value="Genomic_DNA"/>
</dbReference>
<proteinExistence type="predicted"/>
<accession>A0A965ZFJ5</accession>
<keyword evidence="2" id="KW-1185">Reference proteome</keyword>
<name>A0A965ZFJ5_9SPHI</name>
<protein>
    <submittedName>
        <fullName evidence="1">Uncharacterized protein</fullName>
    </submittedName>
</protein>
<evidence type="ECO:0000313" key="1">
    <source>
        <dbReference type="EMBL" id="NCD68736.1"/>
    </source>
</evidence>
<evidence type="ECO:0000313" key="2">
    <source>
        <dbReference type="Proteomes" id="UP000638732"/>
    </source>
</evidence>
<reference evidence="1" key="2">
    <citation type="submission" date="2020-10" db="EMBL/GenBank/DDBJ databases">
        <title>Mucilaginibacter sp. nov., isolated from soil.</title>
        <authorList>
            <person name="Jeon C.O."/>
        </authorList>
    </citation>
    <scope>NUCLEOTIDE SEQUENCE</scope>
    <source>
        <strain evidence="1">R11</strain>
    </source>
</reference>
<dbReference type="AlphaFoldDB" id="A0A965ZFJ5"/>
<reference evidence="1" key="1">
    <citation type="submission" date="2020-01" db="EMBL/GenBank/DDBJ databases">
        <authorList>
            <person name="Seo Y.L."/>
        </authorList>
    </citation>
    <scope>NUCLEOTIDE SEQUENCE</scope>
    <source>
        <strain evidence="1">R11</strain>
    </source>
</reference>
<gene>
    <name evidence="1" type="ORF">GSY63_05155</name>
</gene>
<dbReference type="Proteomes" id="UP000638732">
    <property type="component" value="Unassembled WGS sequence"/>
</dbReference>
<comment type="caution">
    <text evidence="1">The sequence shown here is derived from an EMBL/GenBank/DDBJ whole genome shotgun (WGS) entry which is preliminary data.</text>
</comment>